<feature type="region of interest" description="Disordered" evidence="1">
    <location>
        <begin position="25"/>
        <end position="45"/>
    </location>
</feature>
<dbReference type="RefSeq" id="WP_014297288.1">
    <property type="nucleotide sequence ID" value="NC_016751.1"/>
</dbReference>
<protein>
    <submittedName>
        <fullName evidence="2">Uncharacterized protein</fullName>
    </submittedName>
</protein>
<organism evidence="2 3">
    <name type="scientific">Marinitoga piezophila (strain DSM 14283 / JCM 11233 / KA3)</name>
    <dbReference type="NCBI Taxonomy" id="443254"/>
    <lineage>
        <taxon>Bacteria</taxon>
        <taxon>Thermotogati</taxon>
        <taxon>Thermotogota</taxon>
        <taxon>Thermotogae</taxon>
        <taxon>Petrotogales</taxon>
        <taxon>Petrotogaceae</taxon>
        <taxon>Marinitoga</taxon>
    </lineage>
</organism>
<feature type="compositionally biased region" description="Basic and acidic residues" evidence="1">
    <location>
        <begin position="25"/>
        <end position="35"/>
    </location>
</feature>
<keyword evidence="3" id="KW-1185">Reference proteome</keyword>
<dbReference type="AlphaFoldDB" id="H2J5Z8"/>
<accession>H2J5Z8</accession>
<reference evidence="3" key="2">
    <citation type="submission" date="2012-01" db="EMBL/GenBank/DDBJ databases">
        <title>Complete sequence of chromosome of Marinitoga piezophila KA3.</title>
        <authorList>
            <person name="Lucas S."/>
            <person name="Han J."/>
            <person name="Lapidus A."/>
            <person name="Cheng J.-F."/>
            <person name="Goodwin L."/>
            <person name="Pitluck S."/>
            <person name="Peters L."/>
            <person name="Mikhailova N."/>
            <person name="Teshima H."/>
            <person name="Detter J.C."/>
            <person name="Han C."/>
            <person name="Tapia R."/>
            <person name="Land M."/>
            <person name="Hauser L."/>
            <person name="Kyrpides N."/>
            <person name="Ivanova N."/>
            <person name="Pagani I."/>
            <person name="Jebbar M."/>
            <person name="Vannier P."/>
            <person name="Oger P."/>
            <person name="Cario A."/>
            <person name="Bartlett D."/>
            <person name="Noll K.M."/>
            <person name="Woyke T."/>
        </authorList>
    </citation>
    <scope>NUCLEOTIDE SEQUENCE [LARGE SCALE GENOMIC DNA]</scope>
    <source>
        <strain evidence="3">DSM 14283 / JCM 11233 / KA3</strain>
    </source>
</reference>
<dbReference type="STRING" id="443254.Marpi_1836"/>
<dbReference type="KEGG" id="mpz:Marpi_1836"/>
<name>H2J5Z8_MARPK</name>
<evidence type="ECO:0000313" key="3">
    <source>
        <dbReference type="Proteomes" id="UP000007161"/>
    </source>
</evidence>
<evidence type="ECO:0000313" key="2">
    <source>
        <dbReference type="EMBL" id="AEX86217.1"/>
    </source>
</evidence>
<sequence>MRINGENFNYFKYTEITKLENTKEFEEKNKSKNNENNKSANKSPKGDVYVKTEIEYMKATYSSVVGKKIEIDPSKWKDMKEESQQMYDKFKAWVEDKIKKQLGITEDERAEMKKELEGDGYWSPESVSDRLIEFAKSISGGDKSKIDLLRNAVKEGFQSVRDMLGGKLPEVSEKTYDLVMKKFELWEKGEDENMEITTESGGVEYIKVNQEVIIENNNENKDNNLPENK</sequence>
<dbReference type="OrthoDB" id="49105at2"/>
<gene>
    <name evidence="2" type="ordered locus">Marpi_1836</name>
</gene>
<dbReference type="EMBL" id="CP003257">
    <property type="protein sequence ID" value="AEX86217.1"/>
    <property type="molecule type" value="Genomic_DNA"/>
</dbReference>
<dbReference type="Proteomes" id="UP000007161">
    <property type="component" value="Chromosome"/>
</dbReference>
<dbReference type="HOGENOM" id="CLU_1208636_0_0_0"/>
<proteinExistence type="predicted"/>
<reference evidence="2 3" key="1">
    <citation type="journal article" date="2012" name="J. Bacteriol.">
        <title>Complete Genome Sequence of the Thermophilic, Piezophilic, Heterotrophic Bacterium Marinitoga piezophila KA3.</title>
        <authorList>
            <person name="Lucas S."/>
            <person name="Han J."/>
            <person name="Lapidus A."/>
            <person name="Cheng J.F."/>
            <person name="Goodwin L.A."/>
            <person name="Pitluck S."/>
            <person name="Peters L."/>
            <person name="Mikhailova N."/>
            <person name="Teshima H."/>
            <person name="Detter J.C."/>
            <person name="Han C."/>
            <person name="Tapia R."/>
            <person name="Land M."/>
            <person name="Hauser L."/>
            <person name="Kyrpides N.C."/>
            <person name="Ivanova N."/>
            <person name="Pagani I."/>
            <person name="Vannier P."/>
            <person name="Oger P."/>
            <person name="Bartlett D.H."/>
            <person name="Noll K.M."/>
            <person name="Woyke T."/>
            <person name="Jebbar M."/>
        </authorList>
    </citation>
    <scope>NUCLEOTIDE SEQUENCE [LARGE SCALE GENOMIC DNA]</scope>
    <source>
        <strain evidence="3">DSM 14283 / JCM 11233 / KA3</strain>
    </source>
</reference>
<evidence type="ECO:0000256" key="1">
    <source>
        <dbReference type="SAM" id="MobiDB-lite"/>
    </source>
</evidence>